<reference evidence="2" key="1">
    <citation type="journal article" date="2023" name="PLoS Negl. Trop. Dis.">
        <title>A genome sequence for Biomphalaria pfeifferi, the major vector snail for the human-infecting parasite Schistosoma mansoni.</title>
        <authorList>
            <person name="Bu L."/>
            <person name="Lu L."/>
            <person name="Laidemitt M.R."/>
            <person name="Zhang S.M."/>
            <person name="Mutuku M."/>
            <person name="Mkoji G."/>
            <person name="Steinauer M."/>
            <person name="Loker E.S."/>
        </authorList>
    </citation>
    <scope>NUCLEOTIDE SEQUENCE</scope>
    <source>
        <strain evidence="2">KasaAsao</strain>
    </source>
</reference>
<dbReference type="EMBL" id="JASAOG010000020">
    <property type="protein sequence ID" value="KAK0063764.1"/>
    <property type="molecule type" value="Genomic_DNA"/>
</dbReference>
<dbReference type="Proteomes" id="UP001233172">
    <property type="component" value="Unassembled WGS sequence"/>
</dbReference>
<accession>A0AAD8BZJ8</accession>
<reference evidence="2" key="2">
    <citation type="submission" date="2023-04" db="EMBL/GenBank/DDBJ databases">
        <authorList>
            <person name="Bu L."/>
            <person name="Lu L."/>
            <person name="Laidemitt M.R."/>
            <person name="Zhang S.M."/>
            <person name="Mutuku M."/>
            <person name="Mkoji G."/>
            <person name="Steinauer M."/>
            <person name="Loker E.S."/>
        </authorList>
    </citation>
    <scope>NUCLEOTIDE SEQUENCE</scope>
    <source>
        <strain evidence="2">KasaAsao</strain>
        <tissue evidence="2">Whole Snail</tissue>
    </source>
</reference>
<name>A0AAD8BZJ8_BIOPF</name>
<gene>
    <name evidence="2" type="ORF">Bpfe_006915</name>
</gene>
<comment type="caution">
    <text evidence="2">The sequence shown here is derived from an EMBL/GenBank/DDBJ whole genome shotgun (WGS) entry which is preliminary data.</text>
</comment>
<organism evidence="2 3">
    <name type="scientific">Biomphalaria pfeifferi</name>
    <name type="common">Bloodfluke planorb</name>
    <name type="synonym">Freshwater snail</name>
    <dbReference type="NCBI Taxonomy" id="112525"/>
    <lineage>
        <taxon>Eukaryota</taxon>
        <taxon>Metazoa</taxon>
        <taxon>Spiralia</taxon>
        <taxon>Lophotrochozoa</taxon>
        <taxon>Mollusca</taxon>
        <taxon>Gastropoda</taxon>
        <taxon>Heterobranchia</taxon>
        <taxon>Euthyneura</taxon>
        <taxon>Panpulmonata</taxon>
        <taxon>Hygrophila</taxon>
        <taxon>Lymnaeoidea</taxon>
        <taxon>Planorbidae</taxon>
        <taxon>Biomphalaria</taxon>
    </lineage>
</organism>
<evidence type="ECO:0000313" key="2">
    <source>
        <dbReference type="EMBL" id="KAK0063764.1"/>
    </source>
</evidence>
<evidence type="ECO:0000256" key="1">
    <source>
        <dbReference type="SAM" id="MobiDB-lite"/>
    </source>
</evidence>
<feature type="region of interest" description="Disordered" evidence="1">
    <location>
        <begin position="1"/>
        <end position="20"/>
    </location>
</feature>
<evidence type="ECO:0000313" key="3">
    <source>
        <dbReference type="Proteomes" id="UP001233172"/>
    </source>
</evidence>
<protein>
    <submittedName>
        <fullName evidence="2">Uncharacterized protein</fullName>
    </submittedName>
</protein>
<proteinExistence type="predicted"/>
<sequence length="276" mass="31374">MCLSEGNFKTRQYSDRDSPDDNVAVYSKTKNINANYQDSMVKMFNEIHRYLLLVCLTGLCTNPHIGDAFKYHEFCSAPPLDMKTRFPLYRLDVDTKTEGVPWAYRQNSTLTVSVKALYQKYKIKQIFMSVPSMTKGTPEIPAKKIHLGEWKWDMKGGVIPIDCSNAASGFGGAANAVRNLWWYKDGFYNITGEWDPVNTIYNAYNIDMIQFEVYVSPDEEDTSSQLAVGAAGPSPQAIRWVKLVSDKFINLDYIDLHRYLRLHPHAQWVLSGIGGS</sequence>
<keyword evidence="3" id="KW-1185">Reference proteome</keyword>
<dbReference type="AlphaFoldDB" id="A0AAD8BZJ8"/>